<evidence type="ECO:0000313" key="2">
    <source>
        <dbReference type="Proteomes" id="UP000886501"/>
    </source>
</evidence>
<sequence length="96" mass="10767">MTLRSREIVAQVHSPWIRRARGTTVRGRQWEPYTERSRSSSISLLPDIAMSTSVGGRELYTGRSPSVSQLLDAAKRNLQSSTFGRVVTTMSQSEVR</sequence>
<reference evidence="1" key="1">
    <citation type="submission" date="2019-10" db="EMBL/GenBank/DDBJ databases">
        <authorList>
            <consortium name="DOE Joint Genome Institute"/>
            <person name="Kuo A."/>
            <person name="Miyauchi S."/>
            <person name="Kiss E."/>
            <person name="Drula E."/>
            <person name="Kohler A."/>
            <person name="Sanchez-Garcia M."/>
            <person name="Andreopoulos B."/>
            <person name="Barry K.W."/>
            <person name="Bonito G."/>
            <person name="Buee M."/>
            <person name="Carver A."/>
            <person name="Chen C."/>
            <person name="Cichocki N."/>
            <person name="Clum A."/>
            <person name="Culley D."/>
            <person name="Crous P.W."/>
            <person name="Fauchery L."/>
            <person name="Girlanda M."/>
            <person name="Hayes R."/>
            <person name="Keri Z."/>
            <person name="Labutti K."/>
            <person name="Lipzen A."/>
            <person name="Lombard V."/>
            <person name="Magnuson J."/>
            <person name="Maillard F."/>
            <person name="Morin E."/>
            <person name="Murat C."/>
            <person name="Nolan M."/>
            <person name="Ohm R."/>
            <person name="Pangilinan J."/>
            <person name="Pereira M."/>
            <person name="Perotto S."/>
            <person name="Peter M."/>
            <person name="Riley R."/>
            <person name="Sitrit Y."/>
            <person name="Stielow B."/>
            <person name="Szollosi G."/>
            <person name="Zifcakova L."/>
            <person name="Stursova M."/>
            <person name="Spatafora J.W."/>
            <person name="Tedersoo L."/>
            <person name="Vaario L.-M."/>
            <person name="Yamada A."/>
            <person name="Yan M."/>
            <person name="Wang P."/>
            <person name="Xu J."/>
            <person name="Bruns T."/>
            <person name="Baldrian P."/>
            <person name="Vilgalys R."/>
            <person name="Henrissat B."/>
            <person name="Grigoriev I.V."/>
            <person name="Hibbett D."/>
            <person name="Nagy L.G."/>
            <person name="Martin F.M."/>
        </authorList>
    </citation>
    <scope>NUCLEOTIDE SEQUENCE</scope>
    <source>
        <strain evidence="1">P2</strain>
    </source>
</reference>
<name>A0ACB6ZER5_THEGA</name>
<protein>
    <submittedName>
        <fullName evidence="1">Uncharacterized protein</fullName>
    </submittedName>
</protein>
<reference evidence="1" key="2">
    <citation type="journal article" date="2020" name="Nat. Commun.">
        <title>Large-scale genome sequencing of mycorrhizal fungi provides insights into the early evolution of symbiotic traits.</title>
        <authorList>
            <person name="Miyauchi S."/>
            <person name="Kiss E."/>
            <person name="Kuo A."/>
            <person name="Drula E."/>
            <person name="Kohler A."/>
            <person name="Sanchez-Garcia M."/>
            <person name="Morin E."/>
            <person name="Andreopoulos B."/>
            <person name="Barry K.W."/>
            <person name="Bonito G."/>
            <person name="Buee M."/>
            <person name="Carver A."/>
            <person name="Chen C."/>
            <person name="Cichocki N."/>
            <person name="Clum A."/>
            <person name="Culley D."/>
            <person name="Crous P.W."/>
            <person name="Fauchery L."/>
            <person name="Girlanda M."/>
            <person name="Hayes R.D."/>
            <person name="Keri Z."/>
            <person name="LaButti K."/>
            <person name="Lipzen A."/>
            <person name="Lombard V."/>
            <person name="Magnuson J."/>
            <person name="Maillard F."/>
            <person name="Murat C."/>
            <person name="Nolan M."/>
            <person name="Ohm R.A."/>
            <person name="Pangilinan J."/>
            <person name="Pereira M.F."/>
            <person name="Perotto S."/>
            <person name="Peter M."/>
            <person name="Pfister S."/>
            <person name="Riley R."/>
            <person name="Sitrit Y."/>
            <person name="Stielow J.B."/>
            <person name="Szollosi G."/>
            <person name="Zifcakova L."/>
            <person name="Stursova M."/>
            <person name="Spatafora J.W."/>
            <person name="Tedersoo L."/>
            <person name="Vaario L.M."/>
            <person name="Yamada A."/>
            <person name="Yan M."/>
            <person name="Wang P."/>
            <person name="Xu J."/>
            <person name="Bruns T."/>
            <person name="Baldrian P."/>
            <person name="Vilgalys R."/>
            <person name="Dunand C."/>
            <person name="Henrissat B."/>
            <person name="Grigoriev I.V."/>
            <person name="Hibbett D."/>
            <person name="Nagy L.G."/>
            <person name="Martin F.M."/>
        </authorList>
    </citation>
    <scope>NUCLEOTIDE SEQUENCE</scope>
    <source>
        <strain evidence="1">P2</strain>
    </source>
</reference>
<evidence type="ECO:0000313" key="1">
    <source>
        <dbReference type="EMBL" id="KAF9647943.1"/>
    </source>
</evidence>
<dbReference type="Proteomes" id="UP000886501">
    <property type="component" value="Unassembled WGS sequence"/>
</dbReference>
<dbReference type="EMBL" id="MU118023">
    <property type="protein sequence ID" value="KAF9647943.1"/>
    <property type="molecule type" value="Genomic_DNA"/>
</dbReference>
<keyword evidence="2" id="KW-1185">Reference proteome</keyword>
<gene>
    <name evidence="1" type="ORF">BDM02DRAFT_2475830</name>
</gene>
<proteinExistence type="predicted"/>
<accession>A0ACB6ZER5</accession>
<comment type="caution">
    <text evidence="1">The sequence shown here is derived from an EMBL/GenBank/DDBJ whole genome shotgun (WGS) entry which is preliminary data.</text>
</comment>
<organism evidence="1 2">
    <name type="scientific">Thelephora ganbajun</name>
    <name type="common">Ganba fungus</name>
    <dbReference type="NCBI Taxonomy" id="370292"/>
    <lineage>
        <taxon>Eukaryota</taxon>
        <taxon>Fungi</taxon>
        <taxon>Dikarya</taxon>
        <taxon>Basidiomycota</taxon>
        <taxon>Agaricomycotina</taxon>
        <taxon>Agaricomycetes</taxon>
        <taxon>Thelephorales</taxon>
        <taxon>Thelephoraceae</taxon>
        <taxon>Thelephora</taxon>
    </lineage>
</organism>